<dbReference type="InterPro" id="IPR042099">
    <property type="entry name" value="ANL_N_sf"/>
</dbReference>
<feature type="region of interest" description="Disordered" evidence="1">
    <location>
        <begin position="452"/>
        <end position="475"/>
    </location>
</feature>
<feature type="domain" description="AMP-dependent synthetase/ligase" evidence="2">
    <location>
        <begin position="9"/>
        <end position="327"/>
    </location>
</feature>
<dbReference type="InterPro" id="IPR000873">
    <property type="entry name" value="AMP-dep_synth/lig_dom"/>
</dbReference>
<feature type="region of interest" description="Disordered" evidence="1">
    <location>
        <begin position="271"/>
        <end position="294"/>
    </location>
</feature>
<evidence type="ECO:0000256" key="1">
    <source>
        <dbReference type="SAM" id="MobiDB-lite"/>
    </source>
</evidence>
<evidence type="ECO:0000259" key="3">
    <source>
        <dbReference type="Pfam" id="PF13193"/>
    </source>
</evidence>
<dbReference type="Gene3D" id="3.30.300.30">
    <property type="match status" value="1"/>
</dbReference>
<dbReference type="EMBL" id="JAFFZE010000009">
    <property type="protein sequence ID" value="MCT2583535.1"/>
    <property type="molecule type" value="Genomic_DNA"/>
</dbReference>
<comment type="caution">
    <text evidence="4">The sequence shown here is derived from an EMBL/GenBank/DDBJ whole genome shotgun (WGS) entry which is preliminary data.</text>
</comment>
<dbReference type="Gene3D" id="3.40.50.12780">
    <property type="entry name" value="N-terminal domain of ligase-like"/>
    <property type="match status" value="1"/>
</dbReference>
<reference evidence="4 5" key="1">
    <citation type="submission" date="2021-02" db="EMBL/GenBank/DDBJ databases">
        <title>Actinophytocola xerophila sp. nov., isolated from soil of cotton cropping field.</title>
        <authorList>
            <person name="Huang R."/>
            <person name="Chen X."/>
            <person name="Ge X."/>
            <person name="Liu W."/>
        </authorList>
    </citation>
    <scope>NUCLEOTIDE SEQUENCE [LARGE SCALE GENOMIC DNA]</scope>
    <source>
        <strain evidence="4 5">S1-96</strain>
    </source>
</reference>
<dbReference type="InterPro" id="IPR025110">
    <property type="entry name" value="AMP-bd_C"/>
</dbReference>
<evidence type="ECO:0000313" key="4">
    <source>
        <dbReference type="EMBL" id="MCT2583535.1"/>
    </source>
</evidence>
<organism evidence="4 5">
    <name type="scientific">Actinophytocola gossypii</name>
    <dbReference type="NCBI Taxonomy" id="2812003"/>
    <lineage>
        <taxon>Bacteria</taxon>
        <taxon>Bacillati</taxon>
        <taxon>Actinomycetota</taxon>
        <taxon>Actinomycetes</taxon>
        <taxon>Pseudonocardiales</taxon>
        <taxon>Pseudonocardiaceae</taxon>
    </lineage>
</organism>
<feature type="compositionally biased region" description="Basic and acidic residues" evidence="1">
    <location>
        <begin position="460"/>
        <end position="475"/>
    </location>
</feature>
<dbReference type="InterPro" id="IPR050237">
    <property type="entry name" value="ATP-dep_AMP-bd_enzyme"/>
</dbReference>
<accession>A0ABT2J6Q4</accession>
<dbReference type="InterPro" id="IPR020845">
    <property type="entry name" value="AMP-binding_CS"/>
</dbReference>
<keyword evidence="5" id="KW-1185">Reference proteome</keyword>
<proteinExistence type="predicted"/>
<protein>
    <submittedName>
        <fullName evidence="4">AMP-binding protein</fullName>
    </submittedName>
</protein>
<evidence type="ECO:0000259" key="2">
    <source>
        <dbReference type="Pfam" id="PF00501"/>
    </source>
</evidence>
<dbReference type="InterPro" id="IPR045851">
    <property type="entry name" value="AMP-bd_C_sf"/>
</dbReference>
<evidence type="ECO:0000313" key="5">
    <source>
        <dbReference type="Proteomes" id="UP001156441"/>
    </source>
</evidence>
<dbReference type="Pfam" id="PF13193">
    <property type="entry name" value="AMP-binding_C"/>
    <property type="match status" value="1"/>
</dbReference>
<name>A0ABT2J6Q4_9PSEU</name>
<dbReference type="RefSeq" id="WP_260190903.1">
    <property type="nucleotide sequence ID" value="NZ_JAFFZE010000009.1"/>
</dbReference>
<dbReference type="Proteomes" id="UP001156441">
    <property type="component" value="Unassembled WGS sequence"/>
</dbReference>
<dbReference type="PROSITE" id="PS00455">
    <property type="entry name" value="AMP_BINDING"/>
    <property type="match status" value="1"/>
</dbReference>
<gene>
    <name evidence="4" type="ORF">JT362_10440</name>
</gene>
<sequence>MTAGRVWADAVARHGPRVFLRDDDRDWTYAEFDALARAVAGTLLARGAGPGVPVAVVLGSTPAHLAVLVALSRLGAVAVPLDPTRPERELRDLVRRAGATLVVDEPVEGGPPVPAEPADVGEDDPWAVLYTSGSTSRPRGVVVPQRAFDVTGRALVDAHAYTADDTVLCVLPLHHASATLMSWAPSVAAGAALTLVDRFSVSRFWDLVRARHATVTIVVPTIAELLLTPPPAPGDRDHPLRLLVTHYDVPAFRDRFGVEVRTLWGMTETSGLGLTTRPGESTSDGAVGRPYPPDARVRVVGQDGDDVPPGEVGELWFAHPAAMTGYHGEPPPVDGWIVSGDLVREIPGGYAYVGRAKAVIKRGGENISAHELERAVAGCPAVREVVVVPVPDPVFVEEACAVVVWAGAADPAGLRAYLADRLAVWQVPRYVATWPGPLPKLANHKVDRRRVAAGVDPAAADDRGPRTHAEEDVDV</sequence>
<dbReference type="PANTHER" id="PTHR43767">
    <property type="entry name" value="LONG-CHAIN-FATTY-ACID--COA LIGASE"/>
    <property type="match status" value="1"/>
</dbReference>
<dbReference type="Pfam" id="PF00501">
    <property type="entry name" value="AMP-binding"/>
    <property type="match status" value="1"/>
</dbReference>
<feature type="domain" description="AMP-binding enzyme C-terminal" evidence="3">
    <location>
        <begin position="371"/>
        <end position="445"/>
    </location>
</feature>
<feature type="compositionally biased region" description="Polar residues" evidence="1">
    <location>
        <begin position="271"/>
        <end position="284"/>
    </location>
</feature>
<dbReference type="SUPFAM" id="SSF56801">
    <property type="entry name" value="Acetyl-CoA synthetase-like"/>
    <property type="match status" value="1"/>
</dbReference>
<dbReference type="PANTHER" id="PTHR43767:SF1">
    <property type="entry name" value="NONRIBOSOMAL PEPTIDE SYNTHASE PES1 (EUROFUNG)-RELATED"/>
    <property type="match status" value="1"/>
</dbReference>